<reference evidence="4 5" key="1">
    <citation type="journal article" date="2008" name="Nature">
        <title>The genome of Laccaria bicolor provides insights into mycorrhizal symbiosis.</title>
        <authorList>
            <person name="Martin F."/>
            <person name="Aerts A."/>
            <person name="Ahren D."/>
            <person name="Brun A."/>
            <person name="Danchin E.G.J."/>
            <person name="Duchaussoy F."/>
            <person name="Gibon J."/>
            <person name="Kohler A."/>
            <person name="Lindquist E."/>
            <person name="Pereda V."/>
            <person name="Salamov A."/>
            <person name="Shapiro H.J."/>
            <person name="Wuyts J."/>
            <person name="Blaudez D."/>
            <person name="Buee M."/>
            <person name="Brokstein P."/>
            <person name="Canbaeck B."/>
            <person name="Cohen D."/>
            <person name="Courty P.E."/>
            <person name="Coutinho P.M."/>
            <person name="Delaruelle C."/>
            <person name="Detter J.C."/>
            <person name="Deveau A."/>
            <person name="DiFazio S."/>
            <person name="Duplessis S."/>
            <person name="Fraissinet-Tachet L."/>
            <person name="Lucic E."/>
            <person name="Frey-Klett P."/>
            <person name="Fourrey C."/>
            <person name="Feussner I."/>
            <person name="Gay G."/>
            <person name="Grimwood J."/>
            <person name="Hoegger P.J."/>
            <person name="Jain P."/>
            <person name="Kilaru S."/>
            <person name="Labbe J."/>
            <person name="Lin Y.C."/>
            <person name="Legue V."/>
            <person name="Le Tacon F."/>
            <person name="Marmeisse R."/>
            <person name="Melayah D."/>
            <person name="Montanini B."/>
            <person name="Muratet M."/>
            <person name="Nehls U."/>
            <person name="Niculita-Hirzel H."/>
            <person name="Oudot-Le Secq M.P."/>
            <person name="Peter M."/>
            <person name="Quesneville H."/>
            <person name="Rajashekar B."/>
            <person name="Reich M."/>
            <person name="Rouhier N."/>
            <person name="Schmutz J."/>
            <person name="Yin T."/>
            <person name="Chalot M."/>
            <person name="Henrissat B."/>
            <person name="Kuees U."/>
            <person name="Lucas S."/>
            <person name="Van de Peer Y."/>
            <person name="Podila G.K."/>
            <person name="Polle A."/>
            <person name="Pukkila P.J."/>
            <person name="Richardson P.M."/>
            <person name="Rouze P."/>
            <person name="Sanders I.R."/>
            <person name="Stajich J.E."/>
            <person name="Tunlid A."/>
            <person name="Tuskan G."/>
            <person name="Grigoriev I.V."/>
        </authorList>
    </citation>
    <scope>NUCLEOTIDE SEQUENCE [LARGE SCALE GENOMIC DNA]</scope>
    <source>
        <strain evidence="5">S238N-H82 / ATCC MYA-4686</strain>
    </source>
</reference>
<dbReference type="RefSeq" id="XP_001885743.1">
    <property type="nucleotide sequence ID" value="XM_001885708.1"/>
</dbReference>
<feature type="compositionally biased region" description="Low complexity" evidence="2">
    <location>
        <begin position="602"/>
        <end position="614"/>
    </location>
</feature>
<accession>B0DPC6</accession>
<organism evidence="5">
    <name type="scientific">Laccaria bicolor (strain S238N-H82 / ATCC MYA-4686)</name>
    <name type="common">Bicoloured deceiver</name>
    <name type="synonym">Laccaria laccata var. bicolor</name>
    <dbReference type="NCBI Taxonomy" id="486041"/>
    <lineage>
        <taxon>Eukaryota</taxon>
        <taxon>Fungi</taxon>
        <taxon>Dikarya</taxon>
        <taxon>Basidiomycota</taxon>
        <taxon>Agaricomycotina</taxon>
        <taxon>Agaricomycetes</taxon>
        <taxon>Agaricomycetidae</taxon>
        <taxon>Agaricales</taxon>
        <taxon>Agaricineae</taxon>
        <taxon>Hydnangiaceae</taxon>
        <taxon>Laccaria</taxon>
    </lineage>
</organism>
<dbReference type="HOGENOM" id="CLU_024796_1_0_1"/>
<feature type="region of interest" description="Disordered" evidence="2">
    <location>
        <begin position="52"/>
        <end position="71"/>
    </location>
</feature>
<feature type="compositionally biased region" description="Acidic residues" evidence="2">
    <location>
        <begin position="723"/>
        <end position="732"/>
    </location>
</feature>
<feature type="region of interest" description="Disordered" evidence="2">
    <location>
        <begin position="564"/>
        <end position="583"/>
    </location>
</feature>
<dbReference type="GO" id="GO:0005789">
    <property type="term" value="C:endoplasmic reticulum membrane"/>
    <property type="evidence" value="ECO:0007669"/>
    <property type="project" value="TreeGrafter"/>
</dbReference>
<feature type="compositionally biased region" description="Basic and acidic residues" evidence="2">
    <location>
        <begin position="56"/>
        <end position="71"/>
    </location>
</feature>
<gene>
    <name evidence="4" type="ORF">LACBIDRAFT_307084</name>
</gene>
<dbReference type="PROSITE" id="PS50086">
    <property type="entry name" value="TBC_RABGAP"/>
    <property type="match status" value="1"/>
</dbReference>
<feature type="region of interest" description="Disordered" evidence="2">
    <location>
        <begin position="721"/>
        <end position="775"/>
    </location>
</feature>
<dbReference type="GeneID" id="6081448"/>
<evidence type="ECO:0000256" key="2">
    <source>
        <dbReference type="SAM" id="MobiDB-lite"/>
    </source>
</evidence>
<dbReference type="GO" id="GO:0005096">
    <property type="term" value="F:GTPase activator activity"/>
    <property type="evidence" value="ECO:0007669"/>
    <property type="project" value="UniProtKB-KW"/>
</dbReference>
<feature type="domain" description="Rab-GAP TBC" evidence="3">
    <location>
        <begin position="34"/>
        <end position="219"/>
    </location>
</feature>
<dbReference type="GO" id="GO:0006888">
    <property type="term" value="P:endoplasmic reticulum to Golgi vesicle-mediated transport"/>
    <property type="evidence" value="ECO:0007669"/>
    <property type="project" value="TreeGrafter"/>
</dbReference>
<name>B0DPC6_LACBS</name>
<feature type="compositionally biased region" description="Basic and acidic residues" evidence="2">
    <location>
        <begin position="733"/>
        <end position="749"/>
    </location>
</feature>
<evidence type="ECO:0000313" key="4">
    <source>
        <dbReference type="EMBL" id="EDR03595.1"/>
    </source>
</evidence>
<dbReference type="Proteomes" id="UP000001194">
    <property type="component" value="Unassembled WGS sequence"/>
</dbReference>
<evidence type="ECO:0000313" key="5">
    <source>
        <dbReference type="Proteomes" id="UP000001194"/>
    </source>
</evidence>
<dbReference type="Pfam" id="PF00566">
    <property type="entry name" value="RabGAP-TBC"/>
    <property type="match status" value="1"/>
</dbReference>
<dbReference type="SMART" id="SM00164">
    <property type="entry name" value="TBC"/>
    <property type="match status" value="1"/>
</dbReference>
<dbReference type="AlphaFoldDB" id="B0DPC6"/>
<feature type="compositionally biased region" description="Polar residues" evidence="2">
    <location>
        <begin position="479"/>
        <end position="509"/>
    </location>
</feature>
<dbReference type="Gene3D" id="1.10.472.80">
    <property type="entry name" value="Ypt/Rab-GAP domain of gyp1p, domain 3"/>
    <property type="match status" value="1"/>
</dbReference>
<dbReference type="InParanoid" id="B0DPC6"/>
<feature type="compositionally biased region" description="Basic and acidic residues" evidence="2">
    <location>
        <begin position="290"/>
        <end position="309"/>
    </location>
</feature>
<dbReference type="InterPro" id="IPR045913">
    <property type="entry name" value="TBC20/Gyp8-like"/>
</dbReference>
<dbReference type="InterPro" id="IPR000195">
    <property type="entry name" value="Rab-GAP-TBC_dom"/>
</dbReference>
<dbReference type="STRING" id="486041.B0DPC6"/>
<dbReference type="Gene3D" id="1.10.8.1310">
    <property type="match status" value="1"/>
</dbReference>
<evidence type="ECO:0000259" key="3">
    <source>
        <dbReference type="PROSITE" id="PS50086"/>
    </source>
</evidence>
<proteinExistence type="predicted"/>
<dbReference type="EMBL" id="DS547123">
    <property type="protein sequence ID" value="EDR03595.1"/>
    <property type="molecule type" value="Genomic_DNA"/>
</dbReference>
<feature type="compositionally biased region" description="Acidic residues" evidence="2">
    <location>
        <begin position="334"/>
        <end position="357"/>
    </location>
</feature>
<dbReference type="OrthoDB" id="206700at2759"/>
<feature type="compositionally biased region" description="Low complexity" evidence="2">
    <location>
        <begin position="363"/>
        <end position="408"/>
    </location>
</feature>
<protein>
    <submittedName>
        <fullName evidence="4">Predicted protein</fullName>
    </submittedName>
</protein>
<feature type="region of interest" description="Disordered" evidence="2">
    <location>
        <begin position="260"/>
        <end position="524"/>
    </location>
</feature>
<dbReference type="KEGG" id="lbc:LACBIDRAFT_307084"/>
<feature type="compositionally biased region" description="Basic residues" evidence="2">
    <location>
        <begin position="750"/>
        <end position="770"/>
    </location>
</feature>
<sequence>MSVIPNGNDLPSAGVMKHQTLNWDALRERSLQPGGFGEDRVRLWPQLLNVTPSSKHKTEADEADTPHPDERQIELDTDRSFVLYPVGETHDKDALQSSLHALLVALFRKRPKLSYFQGYHDIVTVLYLTLPPDLQLPCVEKLSLHRVRDSMGAGLEPVLGLLRVTQNLLQLADPTYAQTLSQTSPLPFFALSNLLTLFAHDVPTLALIQHIFDYLLCRPPVWVVYLVVAIILARKEEVMRLEEEGEEGMIHSLLSSLPALIDGDDNDEDEELENQDERRNDDFVLPTRRPSREEGDARLSEKTKEEWSPDGKTNGISTPKNRYELRRFGGSDDGVQDGETEASNDEIKEEEITEDQSDTAGRPLASSSPSTSPALSPSKTETLLSTPTLSPSRTPALSFSTSPTLSSSSPPPSTPGLTLDLLDEDPSASDGKADDGQPSCTEEAAAFDAKTVQLTKPASESGEAPPLFSGNGETKRSASESGEASLSTSGITQATIYTTGTAQPTSFSSKPGEATVPTSGTEEAMISISGIGTVSESEETTISVLSGQAMAYVSGVGQTTHITSGIEETHNTENDAENTAYSRRKQLETEIPTRPIYHPSESENSSFSPFSSNLKPSASSSKLDAAISSGLHVELSPTIPPKKRHAFKPKLSLPLLLSQADALAARFPPSDAGLRLSSIMGPQSVVYTFSVSPSALPSDDEAEAMVRNPGLVVYPQMPFGAKEEEESAESEGDWEKGGRKGEKGKSREKGRGRRQKMKERIGEKKRRPARRPQTSTVVAGAVVVLGVGMAVYGMRRGGGGGAVEEGWRGAAEWLVGRLI</sequence>
<feature type="compositionally biased region" description="Basic and acidic residues" evidence="2">
    <location>
        <begin position="321"/>
        <end position="330"/>
    </location>
</feature>
<keyword evidence="5" id="KW-1185">Reference proteome</keyword>
<dbReference type="SUPFAM" id="SSF47923">
    <property type="entry name" value="Ypt/Rab-GAP domain of gyp1p"/>
    <property type="match status" value="2"/>
</dbReference>
<dbReference type="PANTHER" id="PTHR20913:SF7">
    <property type="entry name" value="RE60063P"/>
    <property type="match status" value="1"/>
</dbReference>
<dbReference type="InterPro" id="IPR035969">
    <property type="entry name" value="Rab-GAP_TBC_sf"/>
</dbReference>
<keyword evidence="1" id="KW-0343">GTPase activation</keyword>
<dbReference type="PANTHER" id="PTHR20913">
    <property type="entry name" value="TBC1 DOMAIN FAMILY MEMBER 20/GTPASE"/>
    <property type="match status" value="1"/>
</dbReference>
<feature type="region of interest" description="Disordered" evidence="2">
    <location>
        <begin position="595"/>
        <end position="614"/>
    </location>
</feature>
<evidence type="ECO:0000256" key="1">
    <source>
        <dbReference type="ARBA" id="ARBA00022468"/>
    </source>
</evidence>
<feature type="compositionally biased region" description="Acidic residues" evidence="2">
    <location>
        <begin position="262"/>
        <end position="274"/>
    </location>
</feature>